<reference evidence="1" key="2">
    <citation type="journal article" date="2021" name="PeerJ">
        <title>Extensive microbial diversity within the chicken gut microbiome revealed by metagenomics and culture.</title>
        <authorList>
            <person name="Gilroy R."/>
            <person name="Ravi A."/>
            <person name="Getino M."/>
            <person name="Pursley I."/>
            <person name="Horton D.L."/>
            <person name="Alikhan N.F."/>
            <person name="Baker D."/>
            <person name="Gharbi K."/>
            <person name="Hall N."/>
            <person name="Watson M."/>
            <person name="Adriaenssens E.M."/>
            <person name="Foster-Nyarko E."/>
            <person name="Jarju S."/>
            <person name="Secka A."/>
            <person name="Antonio M."/>
            <person name="Oren A."/>
            <person name="Chaudhuri R.R."/>
            <person name="La Ragione R."/>
            <person name="Hildebrand F."/>
            <person name="Pallen M.J."/>
        </authorList>
    </citation>
    <scope>NUCLEOTIDE SEQUENCE</scope>
    <source>
        <strain evidence="1">9366</strain>
    </source>
</reference>
<name>A0A9D1ML11_9FIRM</name>
<dbReference type="AlphaFoldDB" id="A0A9D1ML11"/>
<dbReference type="Proteomes" id="UP000824145">
    <property type="component" value="Unassembled WGS sequence"/>
</dbReference>
<dbReference type="SUPFAM" id="SSF56281">
    <property type="entry name" value="Metallo-hydrolase/oxidoreductase"/>
    <property type="match status" value="1"/>
</dbReference>
<comment type="caution">
    <text evidence="1">The sequence shown here is derived from an EMBL/GenBank/DDBJ whole genome shotgun (WGS) entry which is preliminary data.</text>
</comment>
<dbReference type="PANTHER" id="PTHR42967">
    <property type="entry name" value="METAL DEPENDENT HYDROLASE"/>
    <property type="match status" value="1"/>
</dbReference>
<dbReference type="PANTHER" id="PTHR42967:SF1">
    <property type="entry name" value="MBL FOLD METALLO-HYDROLASE"/>
    <property type="match status" value="1"/>
</dbReference>
<evidence type="ECO:0000313" key="1">
    <source>
        <dbReference type="EMBL" id="HIU62440.1"/>
    </source>
</evidence>
<protein>
    <submittedName>
        <fullName evidence="1">MBL fold metallo-hydrolase</fullName>
    </submittedName>
</protein>
<dbReference type="Pfam" id="PF13483">
    <property type="entry name" value="Lactamase_B_3"/>
    <property type="match status" value="1"/>
</dbReference>
<dbReference type="InterPro" id="IPR036866">
    <property type="entry name" value="RibonucZ/Hydroxyglut_hydro"/>
</dbReference>
<sequence>MKIKWLGHSSFLLEESTGTSIVTDPYEGDYVGIPYPKVRADIVTVSHPHHDHNAARLVEGSPRVIDGVGFWEIDGVYVNTLESCHDHHGGLRRGKNLICKFRLDGVEVVHMGDIGEEITPQLGEAIGPVNVLLIPVGDNYTIGAEEAKEYVDFLMPDIVIPMHYKTPSCRLDIDKLRPFLQLFEDEQIRYVEGDEIELDREDFDGESTRVIVFDGDRF</sequence>
<evidence type="ECO:0000313" key="2">
    <source>
        <dbReference type="Proteomes" id="UP000824145"/>
    </source>
</evidence>
<accession>A0A9D1ML11</accession>
<gene>
    <name evidence="1" type="ORF">IAB07_01545</name>
</gene>
<dbReference type="EMBL" id="DVNJ01000005">
    <property type="protein sequence ID" value="HIU62440.1"/>
    <property type="molecule type" value="Genomic_DNA"/>
</dbReference>
<dbReference type="Gene3D" id="3.60.15.10">
    <property type="entry name" value="Ribonuclease Z/Hydroxyacylglutathione hydrolase-like"/>
    <property type="match status" value="1"/>
</dbReference>
<proteinExistence type="predicted"/>
<organism evidence="1 2">
    <name type="scientific">Candidatus Caccalectryoclostridium excrementigallinarum</name>
    <dbReference type="NCBI Taxonomy" id="2840710"/>
    <lineage>
        <taxon>Bacteria</taxon>
        <taxon>Bacillati</taxon>
        <taxon>Bacillota</taxon>
        <taxon>Clostridia</taxon>
        <taxon>Christensenellales</taxon>
        <taxon>Christensenellaceae</taxon>
        <taxon>Christensenellaceae incertae sedis</taxon>
        <taxon>Candidatus Caccalectryoclostridium</taxon>
    </lineage>
</organism>
<reference evidence="1" key="1">
    <citation type="submission" date="2020-10" db="EMBL/GenBank/DDBJ databases">
        <authorList>
            <person name="Gilroy R."/>
        </authorList>
    </citation>
    <scope>NUCLEOTIDE SEQUENCE</scope>
    <source>
        <strain evidence="1">9366</strain>
    </source>
</reference>